<feature type="domain" description="HPr kinase/phosphorylase C-terminal" evidence="1">
    <location>
        <begin position="11"/>
        <end position="87"/>
    </location>
</feature>
<evidence type="ECO:0000313" key="2">
    <source>
        <dbReference type="EMBL" id="AEH84892.1"/>
    </source>
</evidence>
<dbReference type="GO" id="GO:0000155">
    <property type="term" value="F:phosphorelay sensor kinase activity"/>
    <property type="evidence" value="ECO:0007669"/>
    <property type="project" value="InterPro"/>
</dbReference>
<dbReference type="RefSeq" id="WP_013891639.1">
    <property type="nucleotide sequence ID" value="NC_015675.1"/>
</dbReference>
<dbReference type="Gene3D" id="3.40.50.300">
    <property type="entry name" value="P-loop containing nucleotide triphosphate hydrolases"/>
    <property type="match status" value="1"/>
</dbReference>
<dbReference type="InterPro" id="IPR011104">
    <property type="entry name" value="Hpr_kin/Pase_C"/>
</dbReference>
<dbReference type="GO" id="GO:0005524">
    <property type="term" value="F:ATP binding"/>
    <property type="evidence" value="ECO:0007669"/>
    <property type="project" value="InterPro"/>
</dbReference>
<protein>
    <submittedName>
        <fullName evidence="2">HPr kinase</fullName>
    </submittedName>
</protein>
<dbReference type="eggNOG" id="COG1493">
    <property type="taxonomic scope" value="Bacteria"/>
</dbReference>
<accession>F7Y1R4</accession>
<keyword evidence="2" id="KW-0418">Kinase</keyword>
<reference evidence="2 3" key="1">
    <citation type="submission" date="2010-10" db="EMBL/GenBank/DDBJ databases">
        <title>Complete sequence of Mesorhizobium opportunistum WSM2075.</title>
        <authorList>
            <consortium name="US DOE Joint Genome Institute"/>
            <person name="Lucas S."/>
            <person name="Copeland A."/>
            <person name="Lapidus A."/>
            <person name="Cheng J.-F."/>
            <person name="Bruce D."/>
            <person name="Goodwin L."/>
            <person name="Pitluck S."/>
            <person name="Chertkov O."/>
            <person name="Misra M."/>
            <person name="Detter J.C."/>
            <person name="Han C."/>
            <person name="Tapia R."/>
            <person name="Land M."/>
            <person name="Hauser L."/>
            <person name="Kyrpides N."/>
            <person name="Ovchinnikova G."/>
            <person name="Mavrommatis K.M."/>
            <person name="Tiwari R.P."/>
            <person name="Howieson J.G."/>
            <person name="O'Hara G.W."/>
            <person name="Nandasena K.G."/>
            <person name="Woyke T."/>
        </authorList>
    </citation>
    <scope>NUCLEOTIDE SEQUENCE [LARGE SCALE GENOMIC DNA]</scope>
    <source>
        <strain evidence="3">LMG 24607 / HAMBI 3007 / WSM2075</strain>
    </source>
</reference>
<organism evidence="2 3">
    <name type="scientific">Mesorhizobium opportunistum (strain LMG 24607 / HAMBI 3007 / WSM2075)</name>
    <dbReference type="NCBI Taxonomy" id="536019"/>
    <lineage>
        <taxon>Bacteria</taxon>
        <taxon>Pseudomonadati</taxon>
        <taxon>Pseudomonadota</taxon>
        <taxon>Alphaproteobacteria</taxon>
        <taxon>Hyphomicrobiales</taxon>
        <taxon>Phyllobacteriaceae</taxon>
        <taxon>Mesorhizobium</taxon>
    </lineage>
</organism>
<sequence>MIAGPVVRPENIHATGLLIGERGILVSGTSGSGKTTLALALVDHCRQRGLFSRLIGDDQLFAEAHAGRLVCRAPATIEGLAEVPGLGPRPLAFEPACVVDLHVRLLPAGEIARFQEDASDDIAGCAVPRIDLAERNVQAALPAVMARLSIMPFL</sequence>
<proteinExistence type="predicted"/>
<dbReference type="InterPro" id="IPR027417">
    <property type="entry name" value="P-loop_NTPase"/>
</dbReference>
<dbReference type="Proteomes" id="UP000001623">
    <property type="component" value="Chromosome"/>
</dbReference>
<evidence type="ECO:0000313" key="3">
    <source>
        <dbReference type="Proteomes" id="UP000001623"/>
    </source>
</evidence>
<gene>
    <name evidence="2" type="ordered locus">Mesop_0397</name>
</gene>
<name>F7Y1R4_MESOW</name>
<keyword evidence="2" id="KW-0808">Transferase</keyword>
<dbReference type="AlphaFoldDB" id="F7Y1R4"/>
<dbReference type="Pfam" id="PF07475">
    <property type="entry name" value="Hpr_kinase_C"/>
    <property type="match status" value="1"/>
</dbReference>
<dbReference type="GO" id="GO:0006109">
    <property type="term" value="P:regulation of carbohydrate metabolic process"/>
    <property type="evidence" value="ECO:0007669"/>
    <property type="project" value="InterPro"/>
</dbReference>
<dbReference type="HOGENOM" id="CLU_052030_2_1_5"/>
<evidence type="ECO:0000259" key="1">
    <source>
        <dbReference type="Pfam" id="PF07475"/>
    </source>
</evidence>
<dbReference type="KEGG" id="mop:Mesop_0397"/>
<dbReference type="EMBL" id="CP002279">
    <property type="protein sequence ID" value="AEH84892.1"/>
    <property type="molecule type" value="Genomic_DNA"/>
</dbReference>
<dbReference type="SUPFAM" id="SSF53795">
    <property type="entry name" value="PEP carboxykinase-like"/>
    <property type="match status" value="1"/>
</dbReference>
<dbReference type="STRING" id="536019.Mesop_0397"/>